<dbReference type="Proteomes" id="UP001358417">
    <property type="component" value="Unassembled WGS sequence"/>
</dbReference>
<evidence type="ECO:0000256" key="8">
    <source>
        <dbReference type="ARBA" id="ARBA00023157"/>
    </source>
</evidence>
<evidence type="ECO:0000256" key="10">
    <source>
        <dbReference type="RuleBase" id="RU361238"/>
    </source>
</evidence>
<dbReference type="EMBL" id="JAVRRD010000009">
    <property type="protein sequence ID" value="KAK5055144.1"/>
    <property type="molecule type" value="Genomic_DNA"/>
</dbReference>
<proteinExistence type="inferred from homology"/>
<keyword evidence="2" id="KW-0719">Serine esterase</keyword>
<dbReference type="AlphaFoldDB" id="A0AAV9NDJ3"/>
<keyword evidence="4" id="KW-0479">Metal-binding</keyword>
<evidence type="ECO:0000256" key="9">
    <source>
        <dbReference type="ARBA" id="ARBA00034075"/>
    </source>
</evidence>
<evidence type="ECO:0000256" key="5">
    <source>
        <dbReference type="ARBA" id="ARBA00022729"/>
    </source>
</evidence>
<dbReference type="EC" id="3.1.1.-" evidence="10"/>
<evidence type="ECO:0000256" key="7">
    <source>
        <dbReference type="ARBA" id="ARBA00022837"/>
    </source>
</evidence>
<dbReference type="GeneID" id="89981029"/>
<dbReference type="GO" id="GO:0045493">
    <property type="term" value="P:xylan catabolic process"/>
    <property type="evidence" value="ECO:0007669"/>
    <property type="project" value="UniProtKB-KW"/>
</dbReference>
<evidence type="ECO:0000313" key="12">
    <source>
        <dbReference type="Proteomes" id="UP001358417"/>
    </source>
</evidence>
<feature type="signal peptide" evidence="10">
    <location>
        <begin position="1"/>
        <end position="20"/>
    </location>
</feature>
<comment type="catalytic activity">
    <reaction evidence="9">
        <text>feruloyl-polysaccharide + H2O = ferulate + polysaccharide.</text>
        <dbReference type="EC" id="3.1.1.73"/>
    </reaction>
</comment>
<dbReference type="InterPro" id="IPR029058">
    <property type="entry name" value="AB_hydrolase_fold"/>
</dbReference>
<reference evidence="11 12" key="1">
    <citation type="submission" date="2023-08" db="EMBL/GenBank/DDBJ databases">
        <title>Black Yeasts Isolated from many extreme environments.</title>
        <authorList>
            <person name="Coleine C."/>
            <person name="Stajich J.E."/>
            <person name="Selbmann L."/>
        </authorList>
    </citation>
    <scope>NUCLEOTIDE SEQUENCE [LARGE SCALE GENOMIC DNA]</scope>
    <source>
        <strain evidence="11 12">CCFEE 5792</strain>
    </source>
</reference>
<keyword evidence="7" id="KW-0106">Calcium</keyword>
<gene>
    <name evidence="11" type="ORF">LTR84_012892</name>
</gene>
<evidence type="ECO:0000256" key="1">
    <source>
        <dbReference type="ARBA" id="ARBA00006249"/>
    </source>
</evidence>
<evidence type="ECO:0000256" key="3">
    <source>
        <dbReference type="ARBA" id="ARBA00022651"/>
    </source>
</evidence>
<dbReference type="SUPFAM" id="SSF53474">
    <property type="entry name" value="alpha/beta-Hydrolases"/>
    <property type="match status" value="1"/>
</dbReference>
<keyword evidence="6 10" id="KW-0378">Hydrolase</keyword>
<keyword evidence="3" id="KW-0624">Polysaccharide degradation</keyword>
<evidence type="ECO:0000256" key="4">
    <source>
        <dbReference type="ARBA" id="ARBA00022723"/>
    </source>
</evidence>
<keyword evidence="8" id="KW-1015">Disulfide bond</keyword>
<keyword evidence="3" id="KW-0119">Carbohydrate metabolism</keyword>
<keyword evidence="3" id="KW-0858">Xylan degradation</keyword>
<comment type="caution">
    <text evidence="11">The sequence shown here is derived from an EMBL/GenBank/DDBJ whole genome shotgun (WGS) entry which is preliminary data.</text>
</comment>
<organism evidence="11 12">
    <name type="scientific">Exophiala bonariae</name>
    <dbReference type="NCBI Taxonomy" id="1690606"/>
    <lineage>
        <taxon>Eukaryota</taxon>
        <taxon>Fungi</taxon>
        <taxon>Dikarya</taxon>
        <taxon>Ascomycota</taxon>
        <taxon>Pezizomycotina</taxon>
        <taxon>Eurotiomycetes</taxon>
        <taxon>Chaetothyriomycetidae</taxon>
        <taxon>Chaetothyriales</taxon>
        <taxon>Herpotrichiellaceae</taxon>
        <taxon>Exophiala</taxon>
    </lineage>
</organism>
<comment type="similarity">
    <text evidence="1 10">Belongs to the tannase family.</text>
</comment>
<dbReference type="InterPro" id="IPR011118">
    <property type="entry name" value="Tannase/feruloyl_esterase"/>
</dbReference>
<keyword evidence="5 10" id="KW-0732">Signal</keyword>
<dbReference type="PANTHER" id="PTHR33938">
    <property type="entry name" value="FERULOYL ESTERASE B-RELATED"/>
    <property type="match status" value="1"/>
</dbReference>
<keyword evidence="12" id="KW-1185">Reference proteome</keyword>
<accession>A0AAV9NDJ3</accession>
<dbReference type="RefSeq" id="XP_064707575.1">
    <property type="nucleotide sequence ID" value="XM_064856399.1"/>
</dbReference>
<dbReference type="PANTHER" id="PTHR33938:SF15">
    <property type="entry name" value="FERULOYL ESTERASE B-RELATED"/>
    <property type="match status" value="1"/>
</dbReference>
<evidence type="ECO:0000256" key="2">
    <source>
        <dbReference type="ARBA" id="ARBA00022487"/>
    </source>
</evidence>
<feature type="chain" id="PRO_5043101039" description="Carboxylic ester hydrolase" evidence="10">
    <location>
        <begin position="21"/>
        <end position="531"/>
    </location>
</feature>
<evidence type="ECO:0000313" key="11">
    <source>
        <dbReference type="EMBL" id="KAK5055144.1"/>
    </source>
</evidence>
<protein>
    <recommendedName>
        <fullName evidence="10">Carboxylic ester hydrolase</fullName>
        <ecNumber evidence="10">3.1.1.-</ecNumber>
    </recommendedName>
</protein>
<dbReference type="GO" id="GO:0030600">
    <property type="term" value="F:feruloyl esterase activity"/>
    <property type="evidence" value="ECO:0007669"/>
    <property type="project" value="UniProtKB-EC"/>
</dbReference>
<dbReference type="GO" id="GO:0046872">
    <property type="term" value="F:metal ion binding"/>
    <property type="evidence" value="ECO:0007669"/>
    <property type="project" value="UniProtKB-KW"/>
</dbReference>
<name>A0AAV9NDJ3_9EURO</name>
<dbReference type="Pfam" id="PF07519">
    <property type="entry name" value="Tannase"/>
    <property type="match status" value="1"/>
</dbReference>
<evidence type="ECO:0000256" key="6">
    <source>
        <dbReference type="ARBA" id="ARBA00022801"/>
    </source>
</evidence>
<sequence>MWSNVRLITGLLPLLGLVTAQSNFQKQCSDVRAAVAGIPNVTVNIVDFVPGGTNVTFPDNDVTCAASQVVYGGDLCRITMNIATSASSGITLEAWLPVNWTGRFLSVGNGGLNGCISYADLAYAASFGFAAVGANNGHNGTSGKPFLNSPGVVEDFAYRSVHTGVVVGKQVTKLLYGRDHSYSYYLGCSTGGRQGFKSAQSFPNDFDGIVAGAPAFDFNNLNSWGGWQAVLAGFDNTSASFVSLPQWVSVQAEVIRQCDGLDGALDGIIEDPSMCFPKISSLICNATSNTSTCLSGAQATTVKNLFADSYGENGTLFYPRSQPGVEAQVSAIFRAGQMFVYPLEWYRYAIFNDPNWDPSTLTLEDIAYSEEIDLFGISTFDADLSSFNATGGKILHYHGQADPIISSLNSPRYYEKVAANMSLSPSELDEFYRFFRVSGMGHCGGGNGAWDIGNRYTGRPQAASTPEDNVLLAMVEWVEEGKAPESITGYGYGKLPTAGNVTTTRKHCKYPGRNVYVGPGPNTDPSAWKCI</sequence>